<evidence type="ECO:0000313" key="3">
    <source>
        <dbReference type="Proteomes" id="UP000612808"/>
    </source>
</evidence>
<dbReference type="PROSITE" id="PS51819">
    <property type="entry name" value="VOC"/>
    <property type="match status" value="1"/>
</dbReference>
<dbReference type="Pfam" id="PF22677">
    <property type="entry name" value="Ble-like_N"/>
    <property type="match status" value="1"/>
</dbReference>
<dbReference type="RefSeq" id="WP_203656415.1">
    <property type="nucleotide sequence ID" value="NZ_BAAAZM010000004.1"/>
</dbReference>
<dbReference type="PANTHER" id="PTHR33993">
    <property type="entry name" value="GLYOXALASE-RELATED"/>
    <property type="match status" value="1"/>
</dbReference>
<reference evidence="2" key="1">
    <citation type="submission" date="2021-01" db="EMBL/GenBank/DDBJ databases">
        <title>Whole genome shotgun sequence of Actinocatenispora rupis NBRC 107355.</title>
        <authorList>
            <person name="Komaki H."/>
            <person name="Tamura T."/>
        </authorList>
    </citation>
    <scope>NUCLEOTIDE SEQUENCE</scope>
    <source>
        <strain evidence="2">NBRC 107355</strain>
    </source>
</reference>
<dbReference type="CDD" id="cd07247">
    <property type="entry name" value="SgaA_N_like"/>
    <property type="match status" value="1"/>
</dbReference>
<evidence type="ECO:0000313" key="2">
    <source>
        <dbReference type="EMBL" id="GID10836.1"/>
    </source>
</evidence>
<feature type="domain" description="VOC" evidence="1">
    <location>
        <begin position="4"/>
        <end position="124"/>
    </location>
</feature>
<dbReference type="AlphaFoldDB" id="A0A8J3N973"/>
<organism evidence="2 3">
    <name type="scientific">Actinocatenispora rupis</name>
    <dbReference type="NCBI Taxonomy" id="519421"/>
    <lineage>
        <taxon>Bacteria</taxon>
        <taxon>Bacillati</taxon>
        <taxon>Actinomycetota</taxon>
        <taxon>Actinomycetes</taxon>
        <taxon>Micromonosporales</taxon>
        <taxon>Micromonosporaceae</taxon>
        <taxon>Actinocatenispora</taxon>
    </lineage>
</organism>
<gene>
    <name evidence="2" type="ORF">Aru02nite_17250</name>
</gene>
<dbReference type="SUPFAM" id="SSF54593">
    <property type="entry name" value="Glyoxalase/Bleomycin resistance protein/Dihydroxybiphenyl dioxygenase"/>
    <property type="match status" value="1"/>
</dbReference>
<dbReference type="InterPro" id="IPR029068">
    <property type="entry name" value="Glyas_Bleomycin-R_OHBP_Dase"/>
</dbReference>
<dbReference type="InterPro" id="IPR053863">
    <property type="entry name" value="Glyoxy/Ble-like_N"/>
</dbReference>
<sequence>MSGRIVHFEIPADDVARARSFYADAFGWTMMPMPEMEYTMVQTGPGTEQGMPAEPGFINGGMMHRQEPLTHPIVTVDVEDIDAALRKVEELGGKTLLGRQPVGDMGFAAYFTDTEGNTVGLWQLARPSS</sequence>
<dbReference type="PANTHER" id="PTHR33993:SF2">
    <property type="entry name" value="VOC DOMAIN-CONTAINING PROTEIN"/>
    <property type="match status" value="1"/>
</dbReference>
<keyword evidence="3" id="KW-1185">Reference proteome</keyword>
<accession>A0A8J3N973</accession>
<dbReference type="Gene3D" id="3.10.180.10">
    <property type="entry name" value="2,3-Dihydroxybiphenyl 1,2-Dioxygenase, domain 1"/>
    <property type="match status" value="1"/>
</dbReference>
<dbReference type="EMBL" id="BOMB01000010">
    <property type="protein sequence ID" value="GID10836.1"/>
    <property type="molecule type" value="Genomic_DNA"/>
</dbReference>
<dbReference type="InterPro" id="IPR037523">
    <property type="entry name" value="VOC_core"/>
</dbReference>
<name>A0A8J3N973_9ACTN</name>
<evidence type="ECO:0000259" key="1">
    <source>
        <dbReference type="PROSITE" id="PS51819"/>
    </source>
</evidence>
<dbReference type="InterPro" id="IPR052164">
    <property type="entry name" value="Anthracycline_SecMetBiosynth"/>
</dbReference>
<protein>
    <submittedName>
        <fullName evidence="2">Glyoxalase</fullName>
    </submittedName>
</protein>
<comment type="caution">
    <text evidence="2">The sequence shown here is derived from an EMBL/GenBank/DDBJ whole genome shotgun (WGS) entry which is preliminary data.</text>
</comment>
<dbReference type="Proteomes" id="UP000612808">
    <property type="component" value="Unassembled WGS sequence"/>
</dbReference>
<proteinExistence type="predicted"/>